<dbReference type="OrthoDB" id="7328368at2"/>
<gene>
    <name evidence="6" type="ORF">CBW24_01435</name>
</gene>
<dbReference type="Gene3D" id="3.40.190.10">
    <property type="entry name" value="Periplasmic binding protein-like II"/>
    <property type="match status" value="2"/>
</dbReference>
<protein>
    <recommendedName>
        <fullName evidence="5">HTH lysR-type domain-containing protein</fullName>
    </recommendedName>
</protein>
<keyword evidence="2" id="KW-0805">Transcription regulation</keyword>
<feature type="domain" description="HTH lysR-type" evidence="5">
    <location>
        <begin position="7"/>
        <end position="64"/>
    </location>
</feature>
<keyword evidence="4" id="KW-0804">Transcription</keyword>
<dbReference type="InterPro" id="IPR000847">
    <property type="entry name" value="LysR_HTH_N"/>
</dbReference>
<dbReference type="GO" id="GO:0043565">
    <property type="term" value="F:sequence-specific DNA binding"/>
    <property type="evidence" value="ECO:0007669"/>
    <property type="project" value="TreeGrafter"/>
</dbReference>
<sequence length="309" mass="33150">MDWRNIPSLSALRAFEAVARHESFTEAARDLNVTHAALSQHVRALEGDFSVDLVRRSGRGVVLTDAGRQLAAGLADGFGAIADTVAALREDQADRPLAVALTPSFAEHWLMPRLGAFWAAYPGVELSLQPGTALVEPRTPGVDVAVRWGRGGWPGWHETRLPVAHLVIVGPPKLLPQGADTPPETLKRLHWFLDATFAEGRTWAESLGLMGPETAATLLPTTGLLLSAVRAGYGLSVVPRGFVADDIRAGRMVPLVESDDSGLSYFLLCKKDRNPPGLAEFSRWMLQTAAAEIAEDALHAAVTAPAPPR</sequence>
<dbReference type="RefSeq" id="WP_088662936.1">
    <property type="nucleotide sequence ID" value="NZ_CP021404.1"/>
</dbReference>
<dbReference type="Proteomes" id="UP000219050">
    <property type="component" value="Chromosome"/>
</dbReference>
<dbReference type="SUPFAM" id="SSF53850">
    <property type="entry name" value="Periplasmic binding protein-like II"/>
    <property type="match status" value="1"/>
</dbReference>
<organism evidence="6 7">
    <name type="scientific">Pacificitalea manganoxidans</name>
    <dbReference type="NCBI Taxonomy" id="1411902"/>
    <lineage>
        <taxon>Bacteria</taxon>
        <taxon>Pseudomonadati</taxon>
        <taxon>Pseudomonadota</taxon>
        <taxon>Alphaproteobacteria</taxon>
        <taxon>Rhodobacterales</taxon>
        <taxon>Paracoccaceae</taxon>
        <taxon>Pacificitalea</taxon>
    </lineage>
</organism>
<dbReference type="InterPro" id="IPR005119">
    <property type="entry name" value="LysR_subst-bd"/>
</dbReference>
<dbReference type="Pfam" id="PF00126">
    <property type="entry name" value="HTH_1"/>
    <property type="match status" value="1"/>
</dbReference>
<dbReference type="InterPro" id="IPR036388">
    <property type="entry name" value="WH-like_DNA-bd_sf"/>
</dbReference>
<dbReference type="PANTHER" id="PTHR30537">
    <property type="entry name" value="HTH-TYPE TRANSCRIPTIONAL REGULATOR"/>
    <property type="match status" value="1"/>
</dbReference>
<dbReference type="FunFam" id="1.10.10.10:FF:000001">
    <property type="entry name" value="LysR family transcriptional regulator"/>
    <property type="match status" value="1"/>
</dbReference>
<dbReference type="PROSITE" id="PS50931">
    <property type="entry name" value="HTH_LYSR"/>
    <property type="match status" value="1"/>
</dbReference>
<keyword evidence="7" id="KW-1185">Reference proteome</keyword>
<dbReference type="AlphaFoldDB" id="A0A291LVQ1"/>
<dbReference type="EMBL" id="CP021404">
    <property type="protein sequence ID" value="ATI40803.1"/>
    <property type="molecule type" value="Genomic_DNA"/>
</dbReference>
<dbReference type="GO" id="GO:0006351">
    <property type="term" value="P:DNA-templated transcription"/>
    <property type="evidence" value="ECO:0007669"/>
    <property type="project" value="TreeGrafter"/>
</dbReference>
<dbReference type="InterPro" id="IPR058163">
    <property type="entry name" value="LysR-type_TF_proteobact-type"/>
</dbReference>
<dbReference type="PANTHER" id="PTHR30537:SF74">
    <property type="entry name" value="HTH-TYPE TRANSCRIPTIONAL REGULATOR TRPI"/>
    <property type="match status" value="1"/>
</dbReference>
<evidence type="ECO:0000256" key="4">
    <source>
        <dbReference type="ARBA" id="ARBA00023163"/>
    </source>
</evidence>
<name>A0A291LVQ1_9RHOB</name>
<evidence type="ECO:0000256" key="1">
    <source>
        <dbReference type="ARBA" id="ARBA00009437"/>
    </source>
</evidence>
<keyword evidence="3" id="KW-0238">DNA-binding</keyword>
<evidence type="ECO:0000256" key="2">
    <source>
        <dbReference type="ARBA" id="ARBA00023015"/>
    </source>
</evidence>
<dbReference type="GO" id="GO:0003700">
    <property type="term" value="F:DNA-binding transcription factor activity"/>
    <property type="evidence" value="ECO:0007669"/>
    <property type="project" value="InterPro"/>
</dbReference>
<evidence type="ECO:0000313" key="7">
    <source>
        <dbReference type="Proteomes" id="UP000219050"/>
    </source>
</evidence>
<proteinExistence type="inferred from homology"/>
<dbReference type="Gene3D" id="1.10.10.10">
    <property type="entry name" value="Winged helix-like DNA-binding domain superfamily/Winged helix DNA-binding domain"/>
    <property type="match status" value="1"/>
</dbReference>
<evidence type="ECO:0000256" key="3">
    <source>
        <dbReference type="ARBA" id="ARBA00023125"/>
    </source>
</evidence>
<dbReference type="InterPro" id="IPR036390">
    <property type="entry name" value="WH_DNA-bd_sf"/>
</dbReference>
<evidence type="ECO:0000259" key="5">
    <source>
        <dbReference type="PROSITE" id="PS50931"/>
    </source>
</evidence>
<accession>A0A291LVQ1</accession>
<dbReference type="SUPFAM" id="SSF46785">
    <property type="entry name" value="Winged helix' DNA-binding domain"/>
    <property type="match status" value="1"/>
</dbReference>
<dbReference type="Pfam" id="PF03466">
    <property type="entry name" value="LysR_substrate"/>
    <property type="match status" value="1"/>
</dbReference>
<comment type="similarity">
    <text evidence="1">Belongs to the LysR transcriptional regulatory family.</text>
</comment>
<reference evidence="6 7" key="1">
    <citation type="submission" date="2017-05" db="EMBL/GenBank/DDBJ databases">
        <title>Comparative genomic and metabolic analysis of manganese-oxidizing mechanisms in Celeribater manganoxidans DY25T: its adaption to the environment of polymetallic nodule.</title>
        <authorList>
            <person name="Wang X."/>
        </authorList>
    </citation>
    <scope>NUCLEOTIDE SEQUENCE [LARGE SCALE GENOMIC DNA]</scope>
    <source>
        <strain evidence="6 7">DY25</strain>
    </source>
</reference>
<evidence type="ECO:0000313" key="6">
    <source>
        <dbReference type="EMBL" id="ATI40803.1"/>
    </source>
</evidence>
<dbReference type="KEGG" id="cmag:CBW24_01435"/>